<dbReference type="EC" id="5.2.1.8" evidence="1"/>
<gene>
    <name evidence="5" type="ORF">ACFPB0_14165</name>
</gene>
<dbReference type="SUPFAM" id="SSF50891">
    <property type="entry name" value="Cyclophilin-like"/>
    <property type="match status" value="1"/>
</dbReference>
<dbReference type="Gene3D" id="2.40.100.10">
    <property type="entry name" value="Cyclophilin-like"/>
    <property type="match status" value="1"/>
</dbReference>
<evidence type="ECO:0000313" key="6">
    <source>
        <dbReference type="Proteomes" id="UP001596024"/>
    </source>
</evidence>
<dbReference type="PANTHER" id="PTHR45625">
    <property type="entry name" value="PEPTIDYL-PROLYL CIS-TRANS ISOMERASE-RELATED"/>
    <property type="match status" value="1"/>
</dbReference>
<dbReference type="InterPro" id="IPR029000">
    <property type="entry name" value="Cyclophilin-like_dom_sf"/>
</dbReference>
<dbReference type="PROSITE" id="PS50072">
    <property type="entry name" value="CSA_PPIASE_2"/>
    <property type="match status" value="1"/>
</dbReference>
<dbReference type="InterPro" id="IPR002130">
    <property type="entry name" value="Cyclophilin-type_PPIase_dom"/>
</dbReference>
<comment type="caution">
    <text evidence="5">The sequence shown here is derived from an EMBL/GenBank/DDBJ whole genome shotgun (WGS) entry which is preliminary data.</text>
</comment>
<dbReference type="Proteomes" id="UP001596024">
    <property type="component" value="Unassembled WGS sequence"/>
</dbReference>
<reference evidence="6" key="1">
    <citation type="journal article" date="2019" name="Int. J. Syst. Evol. Microbiol.">
        <title>The Global Catalogue of Microorganisms (GCM) 10K type strain sequencing project: providing services to taxonomists for standard genome sequencing and annotation.</title>
        <authorList>
            <consortium name="The Broad Institute Genomics Platform"/>
            <consortium name="The Broad Institute Genome Sequencing Center for Infectious Disease"/>
            <person name="Wu L."/>
            <person name="Ma J."/>
        </authorList>
    </citation>
    <scope>NUCLEOTIDE SEQUENCE [LARGE SCALE GENOMIC DNA]</scope>
    <source>
        <strain evidence="6">CCUG 62981</strain>
    </source>
</reference>
<organism evidence="5 6">
    <name type="scientific">Glycocaulis abyssi</name>
    <dbReference type="NCBI Taxonomy" id="1433403"/>
    <lineage>
        <taxon>Bacteria</taxon>
        <taxon>Pseudomonadati</taxon>
        <taxon>Pseudomonadota</taxon>
        <taxon>Alphaproteobacteria</taxon>
        <taxon>Maricaulales</taxon>
        <taxon>Maricaulaceae</taxon>
        <taxon>Glycocaulis</taxon>
    </lineage>
</organism>
<evidence type="ECO:0000256" key="2">
    <source>
        <dbReference type="ARBA" id="ARBA00023110"/>
    </source>
</evidence>
<dbReference type="RefSeq" id="WP_371394286.1">
    <property type="nucleotide sequence ID" value="NZ_CP163421.1"/>
</dbReference>
<protein>
    <recommendedName>
        <fullName evidence="1">peptidylprolyl isomerase</fullName>
        <ecNumber evidence="1">5.2.1.8</ecNumber>
    </recommendedName>
</protein>
<dbReference type="Pfam" id="PF00160">
    <property type="entry name" value="Pro_isomerase"/>
    <property type="match status" value="1"/>
</dbReference>
<keyword evidence="6" id="KW-1185">Reference proteome</keyword>
<dbReference type="EMBL" id="JBHSGQ010000012">
    <property type="protein sequence ID" value="MFC4726436.1"/>
    <property type="molecule type" value="Genomic_DNA"/>
</dbReference>
<proteinExistence type="predicted"/>
<accession>A0ABV9NDM3</accession>
<dbReference type="InterPro" id="IPR044666">
    <property type="entry name" value="Cyclophilin_A-like"/>
</dbReference>
<keyword evidence="2" id="KW-0697">Rotamase</keyword>
<sequence>MIRSVLALAIFALAACSPPDGQEGYGTPQSQVIHAEIVTSAGVIGLELYPDAAPVSVANFVEHAQAGHYDGGSFYRAVRPDNDRPGVEPMHLIQGGYGFDGLPGAAGIAHEATEETGLSHVRGAISMARFDPGTATTEFFIMADDYPGLDSGPGRRNPDEAGYAVFGQVTSGMEVVGAIAAQETGLDDAPEDFQYPQFIVEPVRIESVRVVDADAWGQQ</sequence>
<feature type="domain" description="PPIase cyclophilin-type" evidence="4">
    <location>
        <begin position="39"/>
        <end position="190"/>
    </location>
</feature>
<dbReference type="PANTHER" id="PTHR45625:SF4">
    <property type="entry name" value="PEPTIDYLPROLYL ISOMERASE DOMAIN AND WD REPEAT-CONTAINING PROTEIN 1"/>
    <property type="match status" value="1"/>
</dbReference>
<dbReference type="PROSITE" id="PS51257">
    <property type="entry name" value="PROKAR_LIPOPROTEIN"/>
    <property type="match status" value="1"/>
</dbReference>
<name>A0ABV9NDM3_9PROT</name>
<keyword evidence="3 5" id="KW-0413">Isomerase</keyword>
<evidence type="ECO:0000313" key="5">
    <source>
        <dbReference type="EMBL" id="MFC4726436.1"/>
    </source>
</evidence>
<evidence type="ECO:0000256" key="3">
    <source>
        <dbReference type="ARBA" id="ARBA00023235"/>
    </source>
</evidence>
<evidence type="ECO:0000259" key="4">
    <source>
        <dbReference type="PROSITE" id="PS50072"/>
    </source>
</evidence>
<evidence type="ECO:0000256" key="1">
    <source>
        <dbReference type="ARBA" id="ARBA00013194"/>
    </source>
</evidence>
<dbReference type="GO" id="GO:0003755">
    <property type="term" value="F:peptidyl-prolyl cis-trans isomerase activity"/>
    <property type="evidence" value="ECO:0007669"/>
    <property type="project" value="UniProtKB-EC"/>
</dbReference>
<dbReference type="CDD" id="cd00317">
    <property type="entry name" value="cyclophilin"/>
    <property type="match status" value="1"/>
</dbReference>